<dbReference type="EMBL" id="JAPESX010000928">
    <property type="protein sequence ID" value="KAJ8119227.1"/>
    <property type="molecule type" value="Genomic_DNA"/>
</dbReference>
<evidence type="ECO:0000313" key="2">
    <source>
        <dbReference type="Proteomes" id="UP001153334"/>
    </source>
</evidence>
<reference evidence="1" key="1">
    <citation type="submission" date="2022-11" db="EMBL/GenBank/DDBJ databases">
        <title>Genome Sequence of Nemania bipapillata.</title>
        <authorList>
            <person name="Buettner E."/>
        </authorList>
    </citation>
    <scope>NUCLEOTIDE SEQUENCE</scope>
    <source>
        <strain evidence="1">CP14</strain>
    </source>
</reference>
<sequence>MNLSSLRFVQQVGKIGASYSSFARPSSEGRTVIVTGSGKGIGKAIALRLAADGYSVCVNDLSANKAKCDEVVEEIRSMGRKACTAIADVTKRDQVKSMVQMSVKELGPLDTMVANAGVVQVDQLLEMSEKEFESIFTVNVFGVQNCLAEAAKQLISQGSCRPDRPVRGLVQAYAGLLANQNITANAYAPGIVDTSMWDLVDEGLHRTAGWGKGTAADRLVQQLTALGRLGVPEDVAKMVSFLASSDSDYITGQTPLVDGGTVFT</sequence>
<gene>
    <name evidence="1" type="ORF">ONZ43_g3782</name>
</gene>
<evidence type="ECO:0000313" key="1">
    <source>
        <dbReference type="EMBL" id="KAJ8119227.1"/>
    </source>
</evidence>
<dbReference type="Proteomes" id="UP001153334">
    <property type="component" value="Unassembled WGS sequence"/>
</dbReference>
<organism evidence="1 2">
    <name type="scientific">Nemania bipapillata</name>
    <dbReference type="NCBI Taxonomy" id="110536"/>
    <lineage>
        <taxon>Eukaryota</taxon>
        <taxon>Fungi</taxon>
        <taxon>Dikarya</taxon>
        <taxon>Ascomycota</taxon>
        <taxon>Pezizomycotina</taxon>
        <taxon>Sordariomycetes</taxon>
        <taxon>Xylariomycetidae</taxon>
        <taxon>Xylariales</taxon>
        <taxon>Xylariaceae</taxon>
        <taxon>Nemania</taxon>
    </lineage>
</organism>
<accession>A0ACC2IVI4</accession>
<keyword evidence="2" id="KW-1185">Reference proteome</keyword>
<proteinExistence type="predicted"/>
<protein>
    <submittedName>
        <fullName evidence="1">Uncharacterized protein</fullName>
    </submittedName>
</protein>
<comment type="caution">
    <text evidence="1">The sequence shown here is derived from an EMBL/GenBank/DDBJ whole genome shotgun (WGS) entry which is preliminary data.</text>
</comment>
<name>A0ACC2IVI4_9PEZI</name>